<dbReference type="PATRIC" id="fig|1409788.3.peg.3751"/>
<evidence type="ECO:0000256" key="6">
    <source>
        <dbReference type="ARBA" id="ARBA00023002"/>
    </source>
</evidence>
<keyword evidence="9" id="KW-0812">Transmembrane</keyword>
<dbReference type="Proteomes" id="UP000036958">
    <property type="component" value="Unassembled WGS sequence"/>
</dbReference>
<sequence>MPVNIPETDQKRVVIVGAGFAGLKLARKLYKKGFQIVLVDRNNYHQFQPLFYQVATSGLEPSSISFPLRKVFQKIKNVYIRIAEVQRILSDKKMIETSLGTIWYDYLVIATGADTNFFGNQGFQDYSIPMKSVSEALYLRNRILLNFEKAVTLRDREELRQLMSVLVVGGGPTGVEVCGALAEMKKFILPKDYPDLDFSLMEITLIEAGPHLLSGMSQQAGNKAKKYLEELGIKVLLSHMVTSYDGQTVNLKNHSPIQTQTLIWAAGIQGQMPEGISVEKRQRGNRIIVNRFNQVEGMEHIFALGDIAYMETPKYPHGHPQVAQVALQQAQTLADNLKREQESKPWMNFEYKDKGSMATVGRNRAVVDLPFIRFGGPLAWLTWMLVHLMSIVGVKNRLLIFINWLWKYFTFDQSLRLILKASGDKMQHDQKPSGETGRSI</sequence>
<dbReference type="PANTHER" id="PTHR43706">
    <property type="entry name" value="NADH DEHYDROGENASE"/>
    <property type="match status" value="1"/>
</dbReference>
<dbReference type="STRING" id="1409788.NC99_36660"/>
<evidence type="ECO:0000259" key="10">
    <source>
        <dbReference type="Pfam" id="PF07992"/>
    </source>
</evidence>
<dbReference type="RefSeq" id="WP_053186410.1">
    <property type="nucleotide sequence ID" value="NZ_LGIA01000182.1"/>
</dbReference>
<dbReference type="InterPro" id="IPR054585">
    <property type="entry name" value="NDH2-like_C"/>
</dbReference>
<dbReference type="EC" id="1.6.5.9" evidence="2"/>
<keyword evidence="13" id="KW-1185">Reference proteome</keyword>
<dbReference type="PRINTS" id="PR00411">
    <property type="entry name" value="PNDRDTASEI"/>
</dbReference>
<dbReference type="InterPro" id="IPR023753">
    <property type="entry name" value="FAD/NAD-binding_dom"/>
</dbReference>
<evidence type="ECO:0000256" key="3">
    <source>
        <dbReference type="ARBA" id="ARBA00022630"/>
    </source>
</evidence>
<evidence type="ECO:0000256" key="1">
    <source>
        <dbReference type="ARBA" id="ARBA00005272"/>
    </source>
</evidence>
<evidence type="ECO:0000256" key="5">
    <source>
        <dbReference type="ARBA" id="ARBA00022946"/>
    </source>
</evidence>
<evidence type="ECO:0000256" key="2">
    <source>
        <dbReference type="ARBA" id="ARBA00012637"/>
    </source>
</evidence>
<dbReference type="AlphaFoldDB" id="A0A0L8V5U8"/>
<dbReference type="PANTHER" id="PTHR43706:SF47">
    <property type="entry name" value="EXTERNAL NADH-UBIQUINONE OXIDOREDUCTASE 1, MITOCHONDRIAL-RELATED"/>
    <property type="match status" value="1"/>
</dbReference>
<dbReference type="InterPro" id="IPR045024">
    <property type="entry name" value="NDH-2"/>
</dbReference>
<keyword evidence="4" id="KW-0274">FAD</keyword>
<dbReference type="PRINTS" id="PR00368">
    <property type="entry name" value="FADPNR"/>
</dbReference>
<protein>
    <recommendedName>
        <fullName evidence="2">NADH:ubiquinone reductase (non-electrogenic)</fullName>
        <ecNumber evidence="2">1.6.5.9</ecNumber>
    </recommendedName>
</protein>
<comment type="caution">
    <text evidence="12">The sequence shown here is derived from an EMBL/GenBank/DDBJ whole genome shotgun (WGS) entry which is preliminary data.</text>
</comment>
<dbReference type="GO" id="GO:0050136">
    <property type="term" value="F:NADH dehydrogenase (quinone) (non-electrogenic) activity"/>
    <property type="evidence" value="ECO:0007669"/>
    <property type="project" value="UniProtKB-EC"/>
</dbReference>
<feature type="transmembrane region" description="Helical" evidence="9">
    <location>
        <begin position="380"/>
        <end position="406"/>
    </location>
</feature>
<evidence type="ECO:0000256" key="9">
    <source>
        <dbReference type="SAM" id="Phobius"/>
    </source>
</evidence>
<comment type="similarity">
    <text evidence="1">Belongs to the NADH dehydrogenase family.</text>
</comment>
<keyword evidence="6 12" id="KW-0560">Oxidoreductase</keyword>
<keyword evidence="7" id="KW-0520">NAD</keyword>
<feature type="domain" description="External alternative NADH-ubiquinone oxidoreductase-like C-terminal" evidence="11">
    <location>
        <begin position="354"/>
        <end position="409"/>
    </location>
</feature>
<keyword evidence="9" id="KW-1133">Transmembrane helix</keyword>
<evidence type="ECO:0000313" key="12">
    <source>
        <dbReference type="EMBL" id="KOH43582.1"/>
    </source>
</evidence>
<comment type="catalytic activity">
    <reaction evidence="8">
        <text>a quinone + NADH + H(+) = a quinol + NAD(+)</text>
        <dbReference type="Rhea" id="RHEA:46160"/>
        <dbReference type="ChEBI" id="CHEBI:15378"/>
        <dbReference type="ChEBI" id="CHEBI:24646"/>
        <dbReference type="ChEBI" id="CHEBI:57540"/>
        <dbReference type="ChEBI" id="CHEBI:57945"/>
        <dbReference type="ChEBI" id="CHEBI:132124"/>
        <dbReference type="EC" id="1.6.5.9"/>
    </reaction>
</comment>
<dbReference type="EMBL" id="LGIA01000182">
    <property type="protein sequence ID" value="KOH43582.1"/>
    <property type="molecule type" value="Genomic_DNA"/>
</dbReference>
<dbReference type="Pfam" id="PF07992">
    <property type="entry name" value="Pyr_redox_2"/>
    <property type="match status" value="1"/>
</dbReference>
<keyword evidence="5" id="KW-0809">Transit peptide</keyword>
<dbReference type="SUPFAM" id="SSF51905">
    <property type="entry name" value="FAD/NAD(P)-binding domain"/>
    <property type="match status" value="1"/>
</dbReference>
<keyword evidence="3" id="KW-0285">Flavoprotein</keyword>
<feature type="domain" description="FAD/NAD(P)-binding" evidence="10">
    <location>
        <begin position="12"/>
        <end position="330"/>
    </location>
</feature>
<keyword evidence="9" id="KW-0472">Membrane</keyword>
<organism evidence="12 13">
    <name type="scientific">Sunxiuqinia dokdonensis</name>
    <dbReference type="NCBI Taxonomy" id="1409788"/>
    <lineage>
        <taxon>Bacteria</taxon>
        <taxon>Pseudomonadati</taxon>
        <taxon>Bacteroidota</taxon>
        <taxon>Bacteroidia</taxon>
        <taxon>Marinilabiliales</taxon>
        <taxon>Prolixibacteraceae</taxon>
        <taxon>Sunxiuqinia</taxon>
    </lineage>
</organism>
<dbReference type="Pfam" id="PF22366">
    <property type="entry name" value="NDH2_C"/>
    <property type="match status" value="1"/>
</dbReference>
<dbReference type="OrthoDB" id="9781621at2"/>
<name>A0A0L8V5U8_9BACT</name>
<evidence type="ECO:0000256" key="8">
    <source>
        <dbReference type="ARBA" id="ARBA00047599"/>
    </source>
</evidence>
<dbReference type="Gene3D" id="3.50.50.100">
    <property type="match status" value="1"/>
</dbReference>
<reference evidence="13" key="1">
    <citation type="submission" date="2015-07" db="EMBL/GenBank/DDBJ databases">
        <title>Genome sequencing of Sunxiuqinia dokdonensis strain SK.</title>
        <authorList>
            <person name="Ahn S."/>
            <person name="Kim B.-C."/>
        </authorList>
    </citation>
    <scope>NUCLEOTIDE SEQUENCE [LARGE SCALE GENOMIC DNA]</scope>
    <source>
        <strain evidence="13">SK</strain>
    </source>
</reference>
<evidence type="ECO:0000313" key="13">
    <source>
        <dbReference type="Proteomes" id="UP000036958"/>
    </source>
</evidence>
<evidence type="ECO:0000256" key="7">
    <source>
        <dbReference type="ARBA" id="ARBA00023027"/>
    </source>
</evidence>
<evidence type="ECO:0000256" key="4">
    <source>
        <dbReference type="ARBA" id="ARBA00022827"/>
    </source>
</evidence>
<proteinExistence type="inferred from homology"/>
<gene>
    <name evidence="12" type="ORF">NC99_36660</name>
</gene>
<dbReference type="InterPro" id="IPR036188">
    <property type="entry name" value="FAD/NAD-bd_sf"/>
</dbReference>
<accession>A0A0L8V5U8</accession>
<evidence type="ECO:0000259" key="11">
    <source>
        <dbReference type="Pfam" id="PF22366"/>
    </source>
</evidence>